<protein>
    <recommendedName>
        <fullName evidence="3">Sushi domain-containing protein</fullName>
    </recommendedName>
</protein>
<accession>A0AAN9AB07</accession>
<evidence type="ECO:0008006" key="3">
    <source>
        <dbReference type="Google" id="ProtNLM"/>
    </source>
</evidence>
<gene>
    <name evidence="1" type="ORF">SK128_005027</name>
</gene>
<evidence type="ECO:0000313" key="2">
    <source>
        <dbReference type="Proteomes" id="UP001381693"/>
    </source>
</evidence>
<name>A0AAN9AB07_HALRR</name>
<organism evidence="1 2">
    <name type="scientific">Halocaridina rubra</name>
    <name type="common">Hawaiian red shrimp</name>
    <dbReference type="NCBI Taxonomy" id="373956"/>
    <lineage>
        <taxon>Eukaryota</taxon>
        <taxon>Metazoa</taxon>
        <taxon>Ecdysozoa</taxon>
        <taxon>Arthropoda</taxon>
        <taxon>Crustacea</taxon>
        <taxon>Multicrustacea</taxon>
        <taxon>Malacostraca</taxon>
        <taxon>Eumalacostraca</taxon>
        <taxon>Eucarida</taxon>
        <taxon>Decapoda</taxon>
        <taxon>Pleocyemata</taxon>
        <taxon>Caridea</taxon>
        <taxon>Atyoidea</taxon>
        <taxon>Atyidae</taxon>
        <taxon>Halocaridina</taxon>
    </lineage>
</organism>
<reference evidence="1 2" key="1">
    <citation type="submission" date="2023-11" db="EMBL/GenBank/DDBJ databases">
        <title>Halocaridina rubra genome assembly.</title>
        <authorList>
            <person name="Smith C."/>
        </authorList>
    </citation>
    <scope>NUCLEOTIDE SEQUENCE [LARGE SCALE GENOMIC DNA]</scope>
    <source>
        <strain evidence="1">EP-1</strain>
        <tissue evidence="1">Whole</tissue>
    </source>
</reference>
<sequence length="145" mass="15538">MHTHKGVSSLQQILPELPANSVLSGPSPPYLNGTVVNITCTTGHLSPTGKNHTSFQFNGTSWIIEEQEFECLKACTSDPPNAGVGILRTYTGYGQWGAVASYDCGVLGLFPDGNATLYSRCLDGNWSLTDIPGCSWEHSSMICLV</sequence>
<dbReference type="AlphaFoldDB" id="A0AAN9AB07"/>
<keyword evidence="2" id="KW-1185">Reference proteome</keyword>
<proteinExistence type="predicted"/>
<evidence type="ECO:0000313" key="1">
    <source>
        <dbReference type="EMBL" id="KAK7077062.1"/>
    </source>
</evidence>
<comment type="caution">
    <text evidence="1">The sequence shown here is derived from an EMBL/GenBank/DDBJ whole genome shotgun (WGS) entry which is preliminary data.</text>
</comment>
<dbReference type="Proteomes" id="UP001381693">
    <property type="component" value="Unassembled WGS sequence"/>
</dbReference>
<dbReference type="EMBL" id="JAXCGZ010009479">
    <property type="protein sequence ID" value="KAK7077062.1"/>
    <property type="molecule type" value="Genomic_DNA"/>
</dbReference>